<dbReference type="Pfam" id="PF00672">
    <property type="entry name" value="HAMP"/>
    <property type="match status" value="1"/>
</dbReference>
<dbReference type="AlphaFoldDB" id="A0A090EH53"/>
<dbReference type="STRING" id="69974.MPLDJ20_270112"/>
<evidence type="ECO:0000256" key="11">
    <source>
        <dbReference type="SAM" id="Phobius"/>
    </source>
</evidence>
<dbReference type="InterPro" id="IPR005467">
    <property type="entry name" value="His_kinase_dom"/>
</dbReference>
<evidence type="ECO:0000256" key="5">
    <source>
        <dbReference type="ARBA" id="ARBA00022679"/>
    </source>
</evidence>
<evidence type="ECO:0000259" key="12">
    <source>
        <dbReference type="PROSITE" id="PS50109"/>
    </source>
</evidence>
<dbReference type="SMART" id="SM00388">
    <property type="entry name" value="HisKA"/>
    <property type="match status" value="1"/>
</dbReference>
<organism evidence="14 15">
    <name type="scientific">Mesorhizobium plurifarium</name>
    <dbReference type="NCBI Taxonomy" id="69974"/>
    <lineage>
        <taxon>Bacteria</taxon>
        <taxon>Pseudomonadati</taxon>
        <taxon>Pseudomonadota</taxon>
        <taxon>Alphaproteobacteria</taxon>
        <taxon>Hyphomicrobiales</taxon>
        <taxon>Phyllobacteriaceae</taxon>
        <taxon>Mesorhizobium</taxon>
    </lineage>
</organism>
<evidence type="ECO:0000256" key="2">
    <source>
        <dbReference type="ARBA" id="ARBA00004370"/>
    </source>
</evidence>
<keyword evidence="5" id="KW-0808">Transferase</keyword>
<dbReference type="PRINTS" id="PR00344">
    <property type="entry name" value="BCTRLSENSOR"/>
</dbReference>
<dbReference type="SUPFAM" id="SSF47384">
    <property type="entry name" value="Homodimeric domain of signal transducing histidine kinase"/>
    <property type="match status" value="1"/>
</dbReference>
<keyword evidence="15" id="KW-1185">Reference proteome</keyword>
<comment type="catalytic activity">
    <reaction evidence="1">
        <text>ATP + protein L-histidine = ADP + protein N-phospho-L-histidine.</text>
        <dbReference type="EC" id="2.7.13.3"/>
    </reaction>
</comment>
<keyword evidence="9" id="KW-0902">Two-component regulatory system</keyword>
<sequence length="471" mass="50245">MRGSGIGVAGHEFGMSEARSRLLRSTPFRLALTFAFLFLLAFILSGAVVYQLMSASLAKQLDQSIKETYSLIAATHAESDEEDLVSTVRDHAQFSQDKDEIFSLTDRNGNRLAGDFAAAGLPDGFSMFAANLPGVPPGTEYRAYSGTVGDNNLTVAFSLSETEDLERIVLMSFGWATLFITVLAIGGGAVLASRVQRRLDGIASTMVDVSHGRLDARIPLIGNGDDIDAVSAQVNAALERLSALVDGMREVSANIAHDLKTPLNRLQMILESAADKTVSGEDVSTELTDARAESQQINTTFDALLRIAQIEAGARKARFVDLDVGPVVETIGEVYADVAEDDGKSLSTTIVPDAKWYVHGDRDLLMQMLANLVENALRHCPPGTAIELSVTGGGGHVLIHVRDNGPGIPAEEREKVFRRLYRLDASRTTPGSGLGLSLVKAVADLHGAEIVLEDRNPGLGVTVSFPAVASA</sequence>
<dbReference type="Pfam" id="PF00512">
    <property type="entry name" value="HisKA"/>
    <property type="match status" value="1"/>
</dbReference>
<comment type="subcellular location">
    <subcellularLocation>
        <location evidence="2">Membrane</location>
    </subcellularLocation>
</comment>
<evidence type="ECO:0000256" key="3">
    <source>
        <dbReference type="ARBA" id="ARBA00012438"/>
    </source>
</evidence>
<keyword evidence="4" id="KW-0597">Phosphoprotein</keyword>
<evidence type="ECO:0000313" key="15">
    <source>
        <dbReference type="Proteomes" id="UP000045285"/>
    </source>
</evidence>
<dbReference type="InterPro" id="IPR003594">
    <property type="entry name" value="HATPase_dom"/>
</dbReference>
<dbReference type="EMBL" id="CCMZ01000067">
    <property type="protein sequence ID" value="CDX27681.1"/>
    <property type="molecule type" value="Genomic_DNA"/>
</dbReference>
<dbReference type="SMART" id="SM00304">
    <property type="entry name" value="HAMP"/>
    <property type="match status" value="1"/>
</dbReference>
<dbReference type="SMART" id="SM00387">
    <property type="entry name" value="HATPase_c"/>
    <property type="match status" value="1"/>
</dbReference>
<evidence type="ECO:0000256" key="7">
    <source>
        <dbReference type="ARBA" id="ARBA00022777"/>
    </source>
</evidence>
<dbReference type="InterPro" id="IPR003661">
    <property type="entry name" value="HisK_dim/P_dom"/>
</dbReference>
<dbReference type="GO" id="GO:0000155">
    <property type="term" value="F:phosphorelay sensor kinase activity"/>
    <property type="evidence" value="ECO:0007669"/>
    <property type="project" value="InterPro"/>
</dbReference>
<accession>A0A090EH53</accession>
<name>A0A090EH53_MESPL</name>
<dbReference type="Gene3D" id="1.10.287.130">
    <property type="match status" value="1"/>
</dbReference>
<feature type="transmembrane region" description="Helical" evidence="11">
    <location>
        <begin position="168"/>
        <end position="192"/>
    </location>
</feature>
<protein>
    <recommendedName>
        <fullName evidence="3">histidine kinase</fullName>
        <ecNumber evidence="3">2.7.13.3</ecNumber>
    </recommendedName>
</protein>
<dbReference type="EC" id="2.7.13.3" evidence="3"/>
<dbReference type="InterPro" id="IPR036097">
    <property type="entry name" value="HisK_dim/P_sf"/>
</dbReference>
<dbReference type="SUPFAM" id="SSF55874">
    <property type="entry name" value="ATPase domain of HSP90 chaperone/DNA topoisomerase II/histidine kinase"/>
    <property type="match status" value="1"/>
</dbReference>
<dbReference type="InterPro" id="IPR004358">
    <property type="entry name" value="Sig_transdc_His_kin-like_C"/>
</dbReference>
<keyword evidence="8 11" id="KW-1133">Transmembrane helix</keyword>
<evidence type="ECO:0000256" key="8">
    <source>
        <dbReference type="ARBA" id="ARBA00022989"/>
    </source>
</evidence>
<keyword evidence="6 11" id="KW-0812">Transmembrane</keyword>
<dbReference type="Gene3D" id="3.30.565.10">
    <property type="entry name" value="Histidine kinase-like ATPase, C-terminal domain"/>
    <property type="match status" value="1"/>
</dbReference>
<keyword evidence="7 14" id="KW-0418">Kinase</keyword>
<evidence type="ECO:0000256" key="4">
    <source>
        <dbReference type="ARBA" id="ARBA00022553"/>
    </source>
</evidence>
<feature type="transmembrane region" description="Helical" evidence="11">
    <location>
        <begin position="30"/>
        <end position="53"/>
    </location>
</feature>
<feature type="domain" description="Histidine kinase" evidence="12">
    <location>
        <begin position="254"/>
        <end position="469"/>
    </location>
</feature>
<reference evidence="15" key="1">
    <citation type="submission" date="2014-08" db="EMBL/GenBank/DDBJ databases">
        <authorList>
            <person name="Moulin L."/>
        </authorList>
    </citation>
    <scope>NUCLEOTIDE SEQUENCE [LARGE SCALE GENOMIC DNA]</scope>
</reference>
<dbReference type="Gene3D" id="6.10.340.10">
    <property type="match status" value="1"/>
</dbReference>
<evidence type="ECO:0000313" key="14">
    <source>
        <dbReference type="EMBL" id="CDX27681.1"/>
    </source>
</evidence>
<gene>
    <name evidence="14" type="ORF">MPL3356_70154</name>
</gene>
<dbReference type="InterPro" id="IPR036890">
    <property type="entry name" value="HATPase_C_sf"/>
</dbReference>
<dbReference type="InterPro" id="IPR003660">
    <property type="entry name" value="HAMP_dom"/>
</dbReference>
<evidence type="ECO:0000256" key="10">
    <source>
        <dbReference type="ARBA" id="ARBA00023136"/>
    </source>
</evidence>
<dbReference type="PANTHER" id="PTHR45436">
    <property type="entry name" value="SENSOR HISTIDINE KINASE YKOH"/>
    <property type="match status" value="1"/>
</dbReference>
<evidence type="ECO:0000256" key="6">
    <source>
        <dbReference type="ARBA" id="ARBA00022692"/>
    </source>
</evidence>
<dbReference type="PROSITE" id="PS50109">
    <property type="entry name" value="HIS_KIN"/>
    <property type="match status" value="1"/>
</dbReference>
<dbReference type="GO" id="GO:0005886">
    <property type="term" value="C:plasma membrane"/>
    <property type="evidence" value="ECO:0007669"/>
    <property type="project" value="TreeGrafter"/>
</dbReference>
<feature type="domain" description="HAMP" evidence="13">
    <location>
        <begin position="193"/>
        <end position="246"/>
    </location>
</feature>
<keyword evidence="10 11" id="KW-0472">Membrane</keyword>
<evidence type="ECO:0000259" key="13">
    <source>
        <dbReference type="PROSITE" id="PS50885"/>
    </source>
</evidence>
<proteinExistence type="predicted"/>
<evidence type="ECO:0000256" key="9">
    <source>
        <dbReference type="ARBA" id="ARBA00023012"/>
    </source>
</evidence>
<dbReference type="InterPro" id="IPR050428">
    <property type="entry name" value="TCS_sensor_his_kinase"/>
</dbReference>
<dbReference type="Proteomes" id="UP000045285">
    <property type="component" value="Unassembled WGS sequence"/>
</dbReference>
<dbReference type="PROSITE" id="PS50885">
    <property type="entry name" value="HAMP"/>
    <property type="match status" value="1"/>
</dbReference>
<dbReference type="CDD" id="cd00082">
    <property type="entry name" value="HisKA"/>
    <property type="match status" value="1"/>
</dbReference>
<dbReference type="PANTHER" id="PTHR45436:SF8">
    <property type="entry name" value="HISTIDINE KINASE"/>
    <property type="match status" value="1"/>
</dbReference>
<dbReference type="Pfam" id="PF02518">
    <property type="entry name" value="HATPase_c"/>
    <property type="match status" value="1"/>
</dbReference>
<evidence type="ECO:0000256" key="1">
    <source>
        <dbReference type="ARBA" id="ARBA00000085"/>
    </source>
</evidence>